<evidence type="ECO:0000256" key="1">
    <source>
        <dbReference type="SAM" id="MobiDB-lite"/>
    </source>
</evidence>
<comment type="caution">
    <text evidence="2">The sequence shown here is derived from an EMBL/GenBank/DDBJ whole genome shotgun (WGS) entry which is preliminary data.</text>
</comment>
<feature type="region of interest" description="Disordered" evidence="1">
    <location>
        <begin position="75"/>
        <end position="101"/>
    </location>
</feature>
<dbReference type="AlphaFoldDB" id="A0A9P9IDP8"/>
<organism evidence="2 3">
    <name type="scientific">Dactylonectria macrodidyma</name>
    <dbReference type="NCBI Taxonomy" id="307937"/>
    <lineage>
        <taxon>Eukaryota</taxon>
        <taxon>Fungi</taxon>
        <taxon>Dikarya</taxon>
        <taxon>Ascomycota</taxon>
        <taxon>Pezizomycotina</taxon>
        <taxon>Sordariomycetes</taxon>
        <taxon>Hypocreomycetidae</taxon>
        <taxon>Hypocreales</taxon>
        <taxon>Nectriaceae</taxon>
        <taxon>Dactylonectria</taxon>
    </lineage>
</organism>
<keyword evidence="3" id="KW-1185">Reference proteome</keyword>
<feature type="compositionally biased region" description="Polar residues" evidence="1">
    <location>
        <begin position="1"/>
        <end position="31"/>
    </location>
</feature>
<feature type="region of interest" description="Disordered" evidence="1">
    <location>
        <begin position="1"/>
        <end position="42"/>
    </location>
</feature>
<proteinExistence type="predicted"/>
<protein>
    <submittedName>
        <fullName evidence="2">Uncharacterized protein</fullName>
    </submittedName>
</protein>
<evidence type="ECO:0000313" key="2">
    <source>
        <dbReference type="EMBL" id="KAH7115700.1"/>
    </source>
</evidence>
<gene>
    <name evidence="2" type="ORF">EDB81DRAFT_767618</name>
</gene>
<reference evidence="2" key="1">
    <citation type="journal article" date="2021" name="Nat. Commun.">
        <title>Genetic determinants of endophytism in the Arabidopsis root mycobiome.</title>
        <authorList>
            <person name="Mesny F."/>
            <person name="Miyauchi S."/>
            <person name="Thiergart T."/>
            <person name="Pickel B."/>
            <person name="Atanasova L."/>
            <person name="Karlsson M."/>
            <person name="Huettel B."/>
            <person name="Barry K.W."/>
            <person name="Haridas S."/>
            <person name="Chen C."/>
            <person name="Bauer D."/>
            <person name="Andreopoulos W."/>
            <person name="Pangilinan J."/>
            <person name="LaButti K."/>
            <person name="Riley R."/>
            <person name="Lipzen A."/>
            <person name="Clum A."/>
            <person name="Drula E."/>
            <person name="Henrissat B."/>
            <person name="Kohler A."/>
            <person name="Grigoriev I.V."/>
            <person name="Martin F.M."/>
            <person name="Hacquard S."/>
        </authorList>
    </citation>
    <scope>NUCLEOTIDE SEQUENCE</scope>
    <source>
        <strain evidence="2">MPI-CAGE-AT-0147</strain>
    </source>
</reference>
<accession>A0A9P9IDP8</accession>
<dbReference type="EMBL" id="JAGMUV010000030">
    <property type="protein sequence ID" value="KAH7115700.1"/>
    <property type="molecule type" value="Genomic_DNA"/>
</dbReference>
<name>A0A9P9IDP8_9HYPO</name>
<sequence>MSYSAHGKWTTSQPPQATSPWRTAGTASMLPQNPEGRFDMDDLEGDFNFINPNNPELFDNAQHLEAPYEEMKWGIQNLRRPPQGGRGSQELSRGTGRPREL</sequence>
<evidence type="ECO:0000313" key="3">
    <source>
        <dbReference type="Proteomes" id="UP000738349"/>
    </source>
</evidence>
<dbReference type="Proteomes" id="UP000738349">
    <property type="component" value="Unassembled WGS sequence"/>
</dbReference>